<protein>
    <submittedName>
        <fullName evidence="1">Uncharacterized protein</fullName>
    </submittedName>
</protein>
<organism evidence="1 2">
    <name type="scientific">Thelephora ganbajun</name>
    <name type="common">Ganba fungus</name>
    <dbReference type="NCBI Taxonomy" id="370292"/>
    <lineage>
        <taxon>Eukaryota</taxon>
        <taxon>Fungi</taxon>
        <taxon>Dikarya</taxon>
        <taxon>Basidiomycota</taxon>
        <taxon>Agaricomycotina</taxon>
        <taxon>Agaricomycetes</taxon>
        <taxon>Thelephorales</taxon>
        <taxon>Thelephoraceae</taxon>
        <taxon>Thelephora</taxon>
    </lineage>
</organism>
<evidence type="ECO:0000313" key="1">
    <source>
        <dbReference type="EMBL" id="KAF9642202.1"/>
    </source>
</evidence>
<comment type="caution">
    <text evidence="1">The sequence shown here is derived from an EMBL/GenBank/DDBJ whole genome shotgun (WGS) entry which is preliminary data.</text>
</comment>
<sequence>MSGWELCETAAKRHSNGGNPNARQTKNGPTLRRDSRRIDRTITFQISVSTVVRPPHPASDCHRRRRGRRGTTAALSVMSGPRVAFAPEVERQKDSTLSLSTLHGIVPLTGAPFYTVVLMDSVQYPNAHVRHYILQAAGHDPRYLPLLPVLFTAPDDNLYANIADNFYDLFNAEAEYPIGLRHLFNPCIMLDARGITPFLPYIIRGDLIRLLDDDKNPLPTPQDPMEESDSQNDVGVPKYTPTSKEDDYPPTPTFDWDFKTVTILEVIITLLVTVASLIVIYDSPGWISYEGGSTLGVTHGSHSICIVWECLRALTSIANGIVTGRCSGTCAAARTMQTQSMNTRFLIKVTYFNLWTNNTHQLNIKG</sequence>
<reference evidence="1" key="2">
    <citation type="journal article" date="2020" name="Nat. Commun.">
        <title>Large-scale genome sequencing of mycorrhizal fungi provides insights into the early evolution of symbiotic traits.</title>
        <authorList>
            <person name="Miyauchi S."/>
            <person name="Kiss E."/>
            <person name="Kuo A."/>
            <person name="Drula E."/>
            <person name="Kohler A."/>
            <person name="Sanchez-Garcia M."/>
            <person name="Morin E."/>
            <person name="Andreopoulos B."/>
            <person name="Barry K.W."/>
            <person name="Bonito G."/>
            <person name="Buee M."/>
            <person name="Carver A."/>
            <person name="Chen C."/>
            <person name="Cichocki N."/>
            <person name="Clum A."/>
            <person name="Culley D."/>
            <person name="Crous P.W."/>
            <person name="Fauchery L."/>
            <person name="Girlanda M."/>
            <person name="Hayes R.D."/>
            <person name="Keri Z."/>
            <person name="LaButti K."/>
            <person name="Lipzen A."/>
            <person name="Lombard V."/>
            <person name="Magnuson J."/>
            <person name="Maillard F."/>
            <person name="Murat C."/>
            <person name="Nolan M."/>
            <person name="Ohm R.A."/>
            <person name="Pangilinan J."/>
            <person name="Pereira M.F."/>
            <person name="Perotto S."/>
            <person name="Peter M."/>
            <person name="Pfister S."/>
            <person name="Riley R."/>
            <person name="Sitrit Y."/>
            <person name="Stielow J.B."/>
            <person name="Szollosi G."/>
            <person name="Zifcakova L."/>
            <person name="Stursova M."/>
            <person name="Spatafora J.W."/>
            <person name="Tedersoo L."/>
            <person name="Vaario L.M."/>
            <person name="Yamada A."/>
            <person name="Yan M."/>
            <person name="Wang P."/>
            <person name="Xu J."/>
            <person name="Bruns T."/>
            <person name="Baldrian P."/>
            <person name="Vilgalys R."/>
            <person name="Dunand C."/>
            <person name="Henrissat B."/>
            <person name="Grigoriev I.V."/>
            <person name="Hibbett D."/>
            <person name="Nagy L.G."/>
            <person name="Martin F.M."/>
        </authorList>
    </citation>
    <scope>NUCLEOTIDE SEQUENCE</scope>
    <source>
        <strain evidence="1">P2</strain>
    </source>
</reference>
<reference evidence="1" key="1">
    <citation type="submission" date="2019-10" db="EMBL/GenBank/DDBJ databases">
        <authorList>
            <consortium name="DOE Joint Genome Institute"/>
            <person name="Kuo A."/>
            <person name="Miyauchi S."/>
            <person name="Kiss E."/>
            <person name="Drula E."/>
            <person name="Kohler A."/>
            <person name="Sanchez-Garcia M."/>
            <person name="Andreopoulos B."/>
            <person name="Barry K.W."/>
            <person name="Bonito G."/>
            <person name="Buee M."/>
            <person name="Carver A."/>
            <person name="Chen C."/>
            <person name="Cichocki N."/>
            <person name="Clum A."/>
            <person name="Culley D."/>
            <person name="Crous P.W."/>
            <person name="Fauchery L."/>
            <person name="Girlanda M."/>
            <person name="Hayes R."/>
            <person name="Keri Z."/>
            <person name="Labutti K."/>
            <person name="Lipzen A."/>
            <person name="Lombard V."/>
            <person name="Magnuson J."/>
            <person name="Maillard F."/>
            <person name="Morin E."/>
            <person name="Murat C."/>
            <person name="Nolan M."/>
            <person name="Ohm R."/>
            <person name="Pangilinan J."/>
            <person name="Pereira M."/>
            <person name="Perotto S."/>
            <person name="Peter M."/>
            <person name="Riley R."/>
            <person name="Sitrit Y."/>
            <person name="Stielow B."/>
            <person name="Szollosi G."/>
            <person name="Zifcakova L."/>
            <person name="Stursova M."/>
            <person name="Spatafora J.W."/>
            <person name="Tedersoo L."/>
            <person name="Vaario L.-M."/>
            <person name="Yamada A."/>
            <person name="Yan M."/>
            <person name="Wang P."/>
            <person name="Xu J."/>
            <person name="Bruns T."/>
            <person name="Baldrian P."/>
            <person name="Vilgalys R."/>
            <person name="Henrissat B."/>
            <person name="Grigoriev I.V."/>
            <person name="Hibbett D."/>
            <person name="Nagy L.G."/>
            <person name="Martin F.M."/>
        </authorList>
    </citation>
    <scope>NUCLEOTIDE SEQUENCE</scope>
    <source>
        <strain evidence="1">P2</strain>
    </source>
</reference>
<name>A0ACB6YY63_THEGA</name>
<gene>
    <name evidence="1" type="ORF">BDM02DRAFT_3133249</name>
</gene>
<proteinExistence type="predicted"/>
<accession>A0ACB6YY63</accession>
<dbReference type="Proteomes" id="UP000886501">
    <property type="component" value="Unassembled WGS sequence"/>
</dbReference>
<keyword evidence="2" id="KW-1185">Reference proteome</keyword>
<evidence type="ECO:0000313" key="2">
    <source>
        <dbReference type="Proteomes" id="UP000886501"/>
    </source>
</evidence>
<dbReference type="EMBL" id="MU118613">
    <property type="protein sequence ID" value="KAF9642202.1"/>
    <property type="molecule type" value="Genomic_DNA"/>
</dbReference>